<accession>A0A1I5XHN4</accession>
<protein>
    <submittedName>
        <fullName evidence="2">Uncharacterized protein</fullName>
    </submittedName>
</protein>
<dbReference type="EMBL" id="FOXM01000016">
    <property type="protein sequence ID" value="SFQ31488.1"/>
    <property type="molecule type" value="Genomic_DNA"/>
</dbReference>
<evidence type="ECO:0000256" key="1">
    <source>
        <dbReference type="SAM" id="Phobius"/>
    </source>
</evidence>
<dbReference type="RefSeq" id="WP_092433822.1">
    <property type="nucleotide sequence ID" value="NZ_FOXM01000016.1"/>
</dbReference>
<evidence type="ECO:0000313" key="2">
    <source>
        <dbReference type="EMBL" id="SFQ31488.1"/>
    </source>
</evidence>
<dbReference type="OrthoDB" id="6893307at2"/>
<keyword evidence="1" id="KW-0472">Membrane</keyword>
<evidence type="ECO:0000313" key="3">
    <source>
        <dbReference type="Proteomes" id="UP000243084"/>
    </source>
</evidence>
<proteinExistence type="predicted"/>
<feature type="transmembrane region" description="Helical" evidence="1">
    <location>
        <begin position="48"/>
        <end position="65"/>
    </location>
</feature>
<reference evidence="3" key="1">
    <citation type="submission" date="2016-10" db="EMBL/GenBank/DDBJ databases">
        <authorList>
            <person name="Varghese N."/>
            <person name="Submissions S."/>
        </authorList>
    </citation>
    <scope>NUCLEOTIDE SEQUENCE [LARGE SCALE GENOMIC DNA]</scope>
    <source>
        <strain evidence="3">JCM 18195</strain>
    </source>
</reference>
<keyword evidence="1" id="KW-0812">Transmembrane</keyword>
<dbReference type="Proteomes" id="UP000243084">
    <property type="component" value="Unassembled WGS sequence"/>
</dbReference>
<keyword evidence="3" id="KW-1185">Reference proteome</keyword>
<dbReference type="AlphaFoldDB" id="A0A1I5XHN4"/>
<keyword evidence="1" id="KW-1133">Transmembrane helix</keyword>
<organism evidence="2 3">
    <name type="scientific">Geopseudomonas sagittaria</name>
    <dbReference type="NCBI Taxonomy" id="1135990"/>
    <lineage>
        <taxon>Bacteria</taxon>
        <taxon>Pseudomonadati</taxon>
        <taxon>Pseudomonadota</taxon>
        <taxon>Gammaproteobacteria</taxon>
        <taxon>Pseudomonadales</taxon>
        <taxon>Pseudomonadaceae</taxon>
        <taxon>Geopseudomonas</taxon>
    </lineage>
</organism>
<name>A0A1I5XHN4_9GAMM</name>
<feature type="transmembrane region" description="Helical" evidence="1">
    <location>
        <begin position="6"/>
        <end position="27"/>
    </location>
</feature>
<gene>
    <name evidence="2" type="ORF">SAMN05216229_11677</name>
</gene>
<sequence length="100" mass="11482">MKRHWLTPVTLVFCLLLVALLLIQLGIERLDRVAEWKQALESAGHYLLLWRLGLYAAIAGLWHQVDRRQTQAAAQTQWRRLGLLSAVLIAWIEISRSGLI</sequence>